<dbReference type="Proteomes" id="UP001143463">
    <property type="component" value="Unassembled WGS sequence"/>
</dbReference>
<keyword evidence="2" id="KW-1185">Reference proteome</keyword>
<dbReference type="AlphaFoldDB" id="A0A9W6KXE3"/>
<comment type="caution">
    <text evidence="1">The sequence shown here is derived from an EMBL/GenBank/DDBJ whole genome shotgun (WGS) entry which is preliminary data.</text>
</comment>
<evidence type="ECO:0000313" key="1">
    <source>
        <dbReference type="EMBL" id="GLL08955.1"/>
    </source>
</evidence>
<sequence>MTTVPSGSSADPWPIRPLLAGLVDDASLVQPRMVAPSIDAVVARYLSARDGAYGGMIGHLVCPVSRLPALVTELARSAPSRPVDLSLVVDTGLGAVPKALSTVFSRSSLLTPRTVETAAPPDVDAVWLERVSEFVPDEVTPVVEPRRPLGGTAEEIDAWLDAVQRVAEHGCTPKLRCGGPRQSDVPSVAEVERFLQVTVGAGRGFTAIGLREAVRPMPENETDRGRHGVLNLLLAVARELGTGGAGTVADALRETDGQALVAEAEALSGRTVDTVRGLFTCCGIDPDPMSISEFATLGLL</sequence>
<dbReference type="EMBL" id="BSFQ01000001">
    <property type="protein sequence ID" value="GLL08955.1"/>
    <property type="molecule type" value="Genomic_DNA"/>
</dbReference>
<organism evidence="1 2">
    <name type="scientific">Pseudonocardia halophobica</name>
    <dbReference type="NCBI Taxonomy" id="29401"/>
    <lineage>
        <taxon>Bacteria</taxon>
        <taxon>Bacillati</taxon>
        <taxon>Actinomycetota</taxon>
        <taxon>Actinomycetes</taxon>
        <taxon>Pseudonocardiales</taxon>
        <taxon>Pseudonocardiaceae</taxon>
        <taxon>Pseudonocardia</taxon>
    </lineage>
</organism>
<protein>
    <submittedName>
        <fullName evidence="1">Uncharacterized protein</fullName>
    </submittedName>
</protein>
<proteinExistence type="predicted"/>
<name>A0A9W6KXE3_9PSEU</name>
<reference evidence="1" key="2">
    <citation type="submission" date="2023-01" db="EMBL/GenBank/DDBJ databases">
        <authorList>
            <person name="Sun Q."/>
            <person name="Evtushenko L."/>
        </authorList>
    </citation>
    <scope>NUCLEOTIDE SEQUENCE</scope>
    <source>
        <strain evidence="1">VKM Ac-1069</strain>
    </source>
</reference>
<evidence type="ECO:0000313" key="2">
    <source>
        <dbReference type="Proteomes" id="UP001143463"/>
    </source>
</evidence>
<accession>A0A9W6KXE3</accession>
<gene>
    <name evidence="1" type="ORF">GCM10017577_00950</name>
</gene>
<reference evidence="1" key="1">
    <citation type="journal article" date="2014" name="Int. J. Syst. Evol. Microbiol.">
        <title>Complete genome sequence of Corynebacterium casei LMG S-19264T (=DSM 44701T), isolated from a smear-ripened cheese.</title>
        <authorList>
            <consortium name="US DOE Joint Genome Institute (JGI-PGF)"/>
            <person name="Walter F."/>
            <person name="Albersmeier A."/>
            <person name="Kalinowski J."/>
            <person name="Ruckert C."/>
        </authorList>
    </citation>
    <scope>NUCLEOTIDE SEQUENCE</scope>
    <source>
        <strain evidence="1">VKM Ac-1069</strain>
    </source>
</reference>
<dbReference type="RefSeq" id="WP_051736983.1">
    <property type="nucleotide sequence ID" value="NZ_BAAAUZ010000015.1"/>
</dbReference>